<keyword evidence="2" id="KW-1185">Reference proteome</keyword>
<protein>
    <submittedName>
        <fullName evidence="1">Uncharacterized protein</fullName>
    </submittedName>
</protein>
<reference evidence="1 2" key="1">
    <citation type="submission" date="2014-04" db="EMBL/GenBank/DDBJ databases">
        <authorList>
            <consortium name="DOE Joint Genome Institute"/>
            <person name="Kuo A."/>
            <person name="Kohler A."/>
            <person name="Costa M.D."/>
            <person name="Nagy L.G."/>
            <person name="Floudas D."/>
            <person name="Copeland A."/>
            <person name="Barry K.W."/>
            <person name="Cichocki N."/>
            <person name="Veneault-Fourrey C."/>
            <person name="LaButti K."/>
            <person name="Lindquist E.A."/>
            <person name="Lipzen A."/>
            <person name="Lundell T."/>
            <person name="Morin E."/>
            <person name="Murat C."/>
            <person name="Sun H."/>
            <person name="Tunlid A."/>
            <person name="Henrissat B."/>
            <person name="Grigoriev I.V."/>
            <person name="Hibbett D.S."/>
            <person name="Martin F."/>
            <person name="Nordberg H.P."/>
            <person name="Cantor M.N."/>
            <person name="Hua S.X."/>
        </authorList>
    </citation>
    <scope>NUCLEOTIDE SEQUENCE [LARGE SCALE GENOMIC DNA]</scope>
    <source>
        <strain evidence="1 2">Marx 270</strain>
    </source>
</reference>
<feature type="non-terminal residue" evidence="1">
    <location>
        <position position="59"/>
    </location>
</feature>
<dbReference type="InParanoid" id="A0A0C3P813"/>
<dbReference type="STRING" id="870435.A0A0C3P813"/>
<gene>
    <name evidence="1" type="ORF">M404DRAFT_43837</name>
</gene>
<evidence type="ECO:0000313" key="2">
    <source>
        <dbReference type="Proteomes" id="UP000054217"/>
    </source>
</evidence>
<evidence type="ECO:0000313" key="1">
    <source>
        <dbReference type="EMBL" id="KIO03609.1"/>
    </source>
</evidence>
<accession>A0A0C3P813</accession>
<reference evidence="2" key="2">
    <citation type="submission" date="2015-01" db="EMBL/GenBank/DDBJ databases">
        <title>Evolutionary Origins and Diversification of the Mycorrhizal Mutualists.</title>
        <authorList>
            <consortium name="DOE Joint Genome Institute"/>
            <consortium name="Mycorrhizal Genomics Consortium"/>
            <person name="Kohler A."/>
            <person name="Kuo A."/>
            <person name="Nagy L.G."/>
            <person name="Floudas D."/>
            <person name="Copeland A."/>
            <person name="Barry K.W."/>
            <person name="Cichocki N."/>
            <person name="Veneault-Fourrey C."/>
            <person name="LaButti K."/>
            <person name="Lindquist E.A."/>
            <person name="Lipzen A."/>
            <person name="Lundell T."/>
            <person name="Morin E."/>
            <person name="Murat C."/>
            <person name="Riley R."/>
            <person name="Ohm R."/>
            <person name="Sun H."/>
            <person name="Tunlid A."/>
            <person name="Henrissat B."/>
            <person name="Grigoriev I.V."/>
            <person name="Hibbett D.S."/>
            <person name="Martin F."/>
        </authorList>
    </citation>
    <scope>NUCLEOTIDE SEQUENCE [LARGE SCALE GENOMIC DNA]</scope>
    <source>
        <strain evidence="2">Marx 270</strain>
    </source>
</reference>
<sequence>EHRTSNCNSHKTYHCMACNTSDHASSHQECPEFVQKCADLNSRTPNNIMPYFPTSELWT</sequence>
<name>A0A0C3P813_PISTI</name>
<proteinExistence type="predicted"/>
<organism evidence="1 2">
    <name type="scientific">Pisolithus tinctorius Marx 270</name>
    <dbReference type="NCBI Taxonomy" id="870435"/>
    <lineage>
        <taxon>Eukaryota</taxon>
        <taxon>Fungi</taxon>
        <taxon>Dikarya</taxon>
        <taxon>Basidiomycota</taxon>
        <taxon>Agaricomycotina</taxon>
        <taxon>Agaricomycetes</taxon>
        <taxon>Agaricomycetidae</taxon>
        <taxon>Boletales</taxon>
        <taxon>Sclerodermatineae</taxon>
        <taxon>Pisolithaceae</taxon>
        <taxon>Pisolithus</taxon>
    </lineage>
</organism>
<dbReference type="AlphaFoldDB" id="A0A0C3P813"/>
<dbReference type="EMBL" id="KN831975">
    <property type="protein sequence ID" value="KIO03609.1"/>
    <property type="molecule type" value="Genomic_DNA"/>
</dbReference>
<dbReference type="Proteomes" id="UP000054217">
    <property type="component" value="Unassembled WGS sequence"/>
</dbReference>
<dbReference type="HOGENOM" id="CLU_202229_0_0_1"/>
<dbReference type="OrthoDB" id="4230923at2759"/>
<feature type="non-terminal residue" evidence="1">
    <location>
        <position position="1"/>
    </location>
</feature>